<evidence type="ECO:0000313" key="1">
    <source>
        <dbReference type="EMBL" id="RZQ59537.1"/>
    </source>
</evidence>
<dbReference type="AlphaFoldDB" id="A0A4Q7IYM1"/>
<gene>
    <name evidence="1" type="ORF">EWH70_33650</name>
</gene>
<evidence type="ECO:0000313" key="2">
    <source>
        <dbReference type="Proteomes" id="UP000292003"/>
    </source>
</evidence>
<dbReference type="RefSeq" id="WP_130479635.1">
    <property type="nucleotide sequence ID" value="NZ_SFCC01000023.1"/>
</dbReference>
<protein>
    <submittedName>
        <fullName evidence="1">DUF695 domain-containing protein</fullName>
    </submittedName>
</protein>
<reference evidence="1 2" key="1">
    <citation type="submission" date="2019-02" db="EMBL/GenBank/DDBJ databases">
        <title>Draft genome sequence of Amycolatopsis sp. 8-3EHSu isolated from roots of Suaeda maritima.</title>
        <authorList>
            <person name="Duangmal K."/>
            <person name="Chantavorakit T."/>
        </authorList>
    </citation>
    <scope>NUCLEOTIDE SEQUENCE [LARGE SCALE GENOMIC DNA]</scope>
    <source>
        <strain evidence="1 2">8-3EHSu</strain>
    </source>
</reference>
<sequence>MAHKEDIHTIVVTYKLTGEEYGTAEEREAIFALGDQISDLIDKSRVGGYFDGNEFGDGEARLYLYSPDAPKLLQLLDSLIKSFRNRPAYATVWLGEADDAPKKIIEL</sequence>
<comment type="caution">
    <text evidence="1">The sequence shown here is derived from an EMBL/GenBank/DDBJ whole genome shotgun (WGS) entry which is preliminary data.</text>
</comment>
<dbReference type="Proteomes" id="UP000292003">
    <property type="component" value="Unassembled WGS sequence"/>
</dbReference>
<organism evidence="1 2">
    <name type="scientific">Amycolatopsis suaedae</name>
    <dbReference type="NCBI Taxonomy" id="2510978"/>
    <lineage>
        <taxon>Bacteria</taxon>
        <taxon>Bacillati</taxon>
        <taxon>Actinomycetota</taxon>
        <taxon>Actinomycetes</taxon>
        <taxon>Pseudonocardiales</taxon>
        <taxon>Pseudonocardiaceae</taxon>
        <taxon>Amycolatopsis</taxon>
    </lineage>
</organism>
<dbReference type="OrthoDB" id="678788at2"/>
<keyword evidence="2" id="KW-1185">Reference proteome</keyword>
<dbReference type="EMBL" id="SFCC01000023">
    <property type="protein sequence ID" value="RZQ59537.1"/>
    <property type="molecule type" value="Genomic_DNA"/>
</dbReference>
<accession>A0A4Q7IYM1</accession>
<proteinExistence type="predicted"/>
<name>A0A4Q7IYM1_9PSEU</name>